<dbReference type="Proteomes" id="UP000276254">
    <property type="component" value="Plasmid unnamed1"/>
</dbReference>
<dbReference type="RefSeq" id="WP_121150740.1">
    <property type="nucleotide sequence ID" value="NZ_CP032828.1"/>
</dbReference>
<keyword evidence="2" id="KW-1185">Reference proteome</keyword>
<dbReference type="SUPFAM" id="SSF53187">
    <property type="entry name" value="Zn-dependent exopeptidases"/>
    <property type="match status" value="1"/>
</dbReference>
<protein>
    <submittedName>
        <fullName evidence="1">N-formylglutamate amidohydrolase</fullName>
    </submittedName>
</protein>
<dbReference type="AlphaFoldDB" id="A0A494TCH1"/>
<gene>
    <name evidence="1" type="ORF">D3Y57_01560</name>
</gene>
<dbReference type="EMBL" id="CP032828">
    <property type="protein sequence ID" value="AYJ84803.1"/>
    <property type="molecule type" value="Genomic_DNA"/>
</dbReference>
<dbReference type="PIRSF" id="PIRSF029730">
    <property type="entry name" value="UCP029730"/>
    <property type="match status" value="1"/>
</dbReference>
<dbReference type="OrthoDB" id="9815326at2"/>
<dbReference type="Pfam" id="PF05013">
    <property type="entry name" value="FGase"/>
    <property type="match status" value="1"/>
</dbReference>
<proteinExistence type="predicted"/>
<accession>A0A494TCH1</accession>
<evidence type="ECO:0000313" key="2">
    <source>
        <dbReference type="Proteomes" id="UP000276254"/>
    </source>
</evidence>
<reference evidence="1 2" key="1">
    <citation type="submission" date="2018-09" db="EMBL/GenBank/DDBJ databases">
        <title>Sphingomonas peninsula sp. nov., isolated from fildes peninsula, Antarctic soil.</title>
        <authorList>
            <person name="Yingchao G."/>
        </authorList>
    </citation>
    <scope>NUCLEOTIDE SEQUENCE [LARGE SCALE GENOMIC DNA]</scope>
    <source>
        <strain evidence="1 2">YZ-8</strain>
        <plasmid evidence="1 2">unnamed1</plasmid>
    </source>
</reference>
<dbReference type="KEGG" id="spha:D3Y57_01560"/>
<dbReference type="InterPro" id="IPR011227">
    <property type="entry name" value="UCP029730"/>
</dbReference>
<sequence length="258" mass="27784">MASNNPHIGSGELRPSPLLGVDDPPPFQIINPAGASSFLIVCDHAGKLIPRRLGSLGLGPEELGRHIAWDLGAAELSVMLSKALDATLIRQTYSRLVIDCNRDPSAPDAMAPVSDGTIIPGNQDLSAEDRAARVESIHEPYHSAIASALGEKTIVAIHSFTPEMNGVVRPWKIGILHHLGNTGFAMSVLAELGRMTTQPVGDNEPYAMDGIDYTVPRHAYPAELPYLEIEVRQDILLTPEGRARISALLQTVLQKCKP</sequence>
<dbReference type="InterPro" id="IPR007709">
    <property type="entry name" value="N-FG_amidohydro"/>
</dbReference>
<organism evidence="1 2">
    <name type="scientific">Sphingomonas paeninsulae</name>
    <dbReference type="NCBI Taxonomy" id="2319844"/>
    <lineage>
        <taxon>Bacteria</taxon>
        <taxon>Pseudomonadati</taxon>
        <taxon>Pseudomonadota</taxon>
        <taxon>Alphaproteobacteria</taxon>
        <taxon>Sphingomonadales</taxon>
        <taxon>Sphingomonadaceae</taxon>
        <taxon>Sphingomonas</taxon>
    </lineage>
</organism>
<keyword evidence="1" id="KW-0378">Hydrolase</keyword>
<name>A0A494TCH1_SPHPE</name>
<keyword evidence="1" id="KW-0614">Plasmid</keyword>
<geneLocation type="plasmid" evidence="1">
    <name>unnamed1</name>
</geneLocation>
<evidence type="ECO:0000313" key="1">
    <source>
        <dbReference type="EMBL" id="AYJ84803.1"/>
    </source>
</evidence>
<dbReference type="Gene3D" id="3.40.630.40">
    <property type="entry name" value="Zn-dependent exopeptidases"/>
    <property type="match status" value="1"/>
</dbReference>
<dbReference type="GO" id="GO:0016787">
    <property type="term" value="F:hydrolase activity"/>
    <property type="evidence" value="ECO:0007669"/>
    <property type="project" value="UniProtKB-KW"/>
</dbReference>